<dbReference type="RefSeq" id="WP_109826121.1">
    <property type="nucleotide sequence ID" value="NZ_CP029494.1"/>
</dbReference>
<reference evidence="2 3" key="1">
    <citation type="submission" date="2018-05" db="EMBL/GenBank/DDBJ databases">
        <title>Complete Genome Sequence of Deinococcus sp. strain 17bor-2.</title>
        <authorList>
            <person name="Srinivasan S."/>
        </authorList>
    </citation>
    <scope>NUCLEOTIDE SEQUENCE [LARGE SCALE GENOMIC DNA]</scope>
    <source>
        <strain evidence="2 3">17bor-2</strain>
    </source>
</reference>
<sequence>MVQISAAQSAHEASGSDLPNSEHVSEGAARSPSSRHRPIIEGHFTYDSLEDLFMYLCSRKETLLWQLTTLAGTFTLSFDQGQPADIMFRPVRHIGAYVGLKALQTLFQQEGGQFTVRRGPPGITRRSLSGSGEELLISMAALNDERSAPAVLSGTTFDTSAELALVDDLPPEEHRTAFLTRSSEVALVEALQLFAVSRQAYRVLLTHTDGRMLGHIDLSANDVTSAATSTERGQAAFNIMLRASDELVIKVSPVRPPSPATSLGKLDSLLLQALSGVPAQSAQPAPAPNQAANPPEGATNPAALSPLSRLARLIRRK</sequence>
<protein>
    <recommendedName>
        <fullName evidence="4">DUF4388 domain-containing protein</fullName>
    </recommendedName>
</protein>
<keyword evidence="3" id="KW-1185">Reference proteome</keyword>
<dbReference type="Proteomes" id="UP000245368">
    <property type="component" value="Chromosome"/>
</dbReference>
<organism evidence="2 3">
    <name type="scientific">Deinococcus irradiatisoli</name>
    <dbReference type="NCBI Taxonomy" id="2202254"/>
    <lineage>
        <taxon>Bacteria</taxon>
        <taxon>Thermotogati</taxon>
        <taxon>Deinococcota</taxon>
        <taxon>Deinococci</taxon>
        <taxon>Deinococcales</taxon>
        <taxon>Deinococcaceae</taxon>
        <taxon>Deinococcus</taxon>
    </lineage>
</organism>
<evidence type="ECO:0000313" key="2">
    <source>
        <dbReference type="EMBL" id="AWN22830.1"/>
    </source>
</evidence>
<gene>
    <name evidence="2" type="ORF">DKM44_05990</name>
</gene>
<feature type="compositionally biased region" description="Low complexity" evidence="1">
    <location>
        <begin position="280"/>
        <end position="311"/>
    </location>
</feature>
<evidence type="ECO:0000313" key="3">
    <source>
        <dbReference type="Proteomes" id="UP000245368"/>
    </source>
</evidence>
<dbReference type="AlphaFoldDB" id="A0A2Z3JHI1"/>
<proteinExistence type="predicted"/>
<dbReference type="KEGG" id="dez:DKM44_05990"/>
<feature type="region of interest" description="Disordered" evidence="1">
    <location>
        <begin position="280"/>
        <end position="317"/>
    </location>
</feature>
<evidence type="ECO:0000256" key="1">
    <source>
        <dbReference type="SAM" id="MobiDB-lite"/>
    </source>
</evidence>
<evidence type="ECO:0008006" key="4">
    <source>
        <dbReference type="Google" id="ProtNLM"/>
    </source>
</evidence>
<feature type="region of interest" description="Disordered" evidence="1">
    <location>
        <begin position="1"/>
        <end position="36"/>
    </location>
</feature>
<accession>A0A2Z3JHI1</accession>
<dbReference type="EMBL" id="CP029494">
    <property type="protein sequence ID" value="AWN22830.1"/>
    <property type="molecule type" value="Genomic_DNA"/>
</dbReference>
<dbReference type="OrthoDB" id="57600at2"/>
<name>A0A2Z3JHI1_9DEIO</name>